<protein>
    <submittedName>
        <fullName evidence="2">Endo alpha-1,4 polygalactosaminidase</fullName>
    </submittedName>
</protein>
<dbReference type="EMBL" id="JAGEMK010000001">
    <property type="protein sequence ID" value="MBO1750872.1"/>
    <property type="molecule type" value="Genomic_DNA"/>
</dbReference>
<organism evidence="2 3">
    <name type="scientific">Actinotalea soli</name>
    <dbReference type="NCBI Taxonomy" id="2819234"/>
    <lineage>
        <taxon>Bacteria</taxon>
        <taxon>Bacillati</taxon>
        <taxon>Actinomycetota</taxon>
        <taxon>Actinomycetes</taxon>
        <taxon>Micrococcales</taxon>
        <taxon>Cellulomonadaceae</taxon>
        <taxon>Actinotalea</taxon>
    </lineage>
</organism>
<accession>A0A939LT60</accession>
<evidence type="ECO:0000313" key="2">
    <source>
        <dbReference type="EMBL" id="MBO1750872.1"/>
    </source>
</evidence>
<evidence type="ECO:0000259" key="1">
    <source>
        <dbReference type="Pfam" id="PF03537"/>
    </source>
</evidence>
<dbReference type="SUPFAM" id="SSF51445">
    <property type="entry name" value="(Trans)glycosidases"/>
    <property type="match status" value="1"/>
</dbReference>
<dbReference type="PANTHER" id="PTHR35273">
    <property type="entry name" value="ALPHA-1,4 POLYGALACTOSAMINIDASE, PUTATIVE (AFU_ORTHOLOGUE AFUA_3G07890)-RELATED"/>
    <property type="match status" value="1"/>
</dbReference>
<evidence type="ECO:0000313" key="3">
    <source>
        <dbReference type="Proteomes" id="UP000664209"/>
    </source>
</evidence>
<comment type="caution">
    <text evidence="2">The sequence shown here is derived from an EMBL/GenBank/DDBJ whole genome shotgun (WGS) entry which is preliminary data.</text>
</comment>
<dbReference type="Proteomes" id="UP000664209">
    <property type="component" value="Unassembled WGS sequence"/>
</dbReference>
<dbReference type="Pfam" id="PF03537">
    <property type="entry name" value="Glyco_hydro_114"/>
    <property type="match status" value="1"/>
</dbReference>
<dbReference type="RefSeq" id="WP_208054483.1">
    <property type="nucleotide sequence ID" value="NZ_JAGEMK010000001.1"/>
</dbReference>
<dbReference type="InterPro" id="IPR004352">
    <property type="entry name" value="GH114_TIM-barrel"/>
</dbReference>
<name>A0A939LT60_9CELL</name>
<keyword evidence="3" id="KW-1185">Reference proteome</keyword>
<dbReference type="AlphaFoldDB" id="A0A939LT60"/>
<dbReference type="Gene3D" id="3.20.20.70">
    <property type="entry name" value="Aldolase class I"/>
    <property type="match status" value="1"/>
</dbReference>
<sequence>MRSPRLLAAGAALVVLLALVVRGESEPRQPVPVVLPPADQPFDYQLGGAHPPPPEVQMVVRDSTEPALPGYYSVCYVNGFQTQPGADWPERLVVHDTTGRPVVDPDWPDEQILDLSTADRRDEVAARVQRSVDACAAAGYDAVELDNLDSYTRAQGAFGLEESVALATALTEHAHGRGLAVGQKNTPELGSRGPEEIGFDFAVTEQCDRYDECDVYAATFGSQVYDVEYEHDLRGTADAVCARAEGGPSTIVRDLGLVPAGSPGYAYRAC</sequence>
<dbReference type="PANTHER" id="PTHR35273:SF2">
    <property type="entry name" value="ALPHA-GALACTOSIDASE"/>
    <property type="match status" value="1"/>
</dbReference>
<reference evidence="2" key="1">
    <citation type="submission" date="2021-03" db="EMBL/GenBank/DDBJ databases">
        <title>Actinotalea soli sp. nov., isolated from soil.</title>
        <authorList>
            <person name="Ping W."/>
            <person name="Zhang J."/>
        </authorList>
    </citation>
    <scope>NUCLEOTIDE SEQUENCE</scope>
    <source>
        <strain evidence="2">BY-33</strain>
    </source>
</reference>
<dbReference type="InterPro" id="IPR017853">
    <property type="entry name" value="GH"/>
</dbReference>
<gene>
    <name evidence="2" type="ORF">J4G33_03555</name>
</gene>
<feature type="domain" description="Glycoside-hydrolase family GH114 TIM-barrel" evidence="1">
    <location>
        <begin position="42"/>
        <end position="258"/>
    </location>
</feature>
<proteinExistence type="predicted"/>
<dbReference type="InterPro" id="IPR013785">
    <property type="entry name" value="Aldolase_TIM"/>
</dbReference>